<evidence type="ECO:0000256" key="6">
    <source>
        <dbReference type="ARBA" id="ARBA00020337"/>
    </source>
</evidence>
<dbReference type="RefSeq" id="WP_021797770.1">
    <property type="nucleotide sequence ID" value="NZ_ACVN02000201.1"/>
</dbReference>
<dbReference type="SUPFAM" id="SSF100950">
    <property type="entry name" value="NagB/RpiA/CoA transferase-like"/>
    <property type="match status" value="1"/>
</dbReference>
<evidence type="ECO:0000256" key="2">
    <source>
        <dbReference type="ARBA" id="ARBA00002681"/>
    </source>
</evidence>
<comment type="catalytic activity">
    <reaction evidence="1 7">
        <text>6-phospho-D-glucono-1,5-lactone + H2O = 6-phospho-D-gluconate + H(+)</text>
        <dbReference type="Rhea" id="RHEA:12556"/>
        <dbReference type="ChEBI" id="CHEBI:15377"/>
        <dbReference type="ChEBI" id="CHEBI:15378"/>
        <dbReference type="ChEBI" id="CHEBI:57955"/>
        <dbReference type="ChEBI" id="CHEBI:58759"/>
        <dbReference type="EC" id="3.1.1.31"/>
    </reaction>
</comment>
<evidence type="ECO:0000256" key="3">
    <source>
        <dbReference type="ARBA" id="ARBA00004961"/>
    </source>
</evidence>
<dbReference type="GeneID" id="95360554"/>
<gene>
    <name evidence="7 9" type="primary">pgl</name>
    <name evidence="9" type="ORF">HMPREF0682_2568</name>
</gene>
<evidence type="ECO:0000313" key="9">
    <source>
        <dbReference type="EMBL" id="ERK54899.1"/>
    </source>
</evidence>
<dbReference type="CDD" id="cd01400">
    <property type="entry name" value="6PGL"/>
    <property type="match status" value="1"/>
</dbReference>
<dbReference type="PANTHER" id="PTHR11054:SF0">
    <property type="entry name" value="6-PHOSPHOGLUCONOLACTONASE"/>
    <property type="match status" value="1"/>
</dbReference>
<evidence type="ECO:0000256" key="5">
    <source>
        <dbReference type="ARBA" id="ARBA00013198"/>
    </source>
</evidence>
<comment type="pathway">
    <text evidence="3 7">Carbohydrate degradation; pentose phosphate pathway; D-ribulose 5-phosphate from D-glucose 6-phosphate (oxidative stage): step 2/3.</text>
</comment>
<evidence type="ECO:0000259" key="8">
    <source>
        <dbReference type="Pfam" id="PF01182"/>
    </source>
</evidence>
<keyword evidence="10" id="KW-1185">Reference proteome</keyword>
<dbReference type="Pfam" id="PF01182">
    <property type="entry name" value="Glucosamine_iso"/>
    <property type="match status" value="1"/>
</dbReference>
<dbReference type="AlphaFoldDB" id="U2QFE0"/>
<sequence>MSALRVLRYADEDELTTEVSKHLVNALARAQSERGTAHLCFCGGRAERAVCAHLAALARSGGIVPTRLHLWWSSEAFVTTTDPSRNSLATLAVLGGALTLPPSNIHAMPSSNGSADPDDAAYAYAKELDGTVFDICLLEIGRGGRVASIFPRHPSFTAQSGTSQLATGVTDAPEGPAEQVTLTYKAINRSRQVWGLACGAERAGCLAATLGGDPRTPAARVHGAERTVWFVDRAAASTVPYFQCDL</sequence>
<keyword evidence="7 9" id="KW-0378">Hydrolase</keyword>
<dbReference type="PANTHER" id="PTHR11054">
    <property type="entry name" value="6-PHOSPHOGLUCONOLACTONASE"/>
    <property type="match status" value="1"/>
</dbReference>
<evidence type="ECO:0000256" key="4">
    <source>
        <dbReference type="ARBA" id="ARBA00010662"/>
    </source>
</evidence>
<dbReference type="GO" id="GO:0005975">
    <property type="term" value="P:carbohydrate metabolic process"/>
    <property type="evidence" value="ECO:0007669"/>
    <property type="project" value="UniProtKB-UniRule"/>
</dbReference>
<protein>
    <recommendedName>
        <fullName evidence="6 7">6-phosphogluconolactonase</fullName>
        <shortName evidence="7">6PGL</shortName>
        <ecNumber evidence="5 7">3.1.1.31</ecNumber>
    </recommendedName>
</protein>
<dbReference type="InterPro" id="IPR005900">
    <property type="entry name" value="6-phosphogluconolactonase_DevB"/>
</dbReference>
<comment type="similarity">
    <text evidence="4 7">Belongs to the glucosamine/galactosamine-6-phosphate isomerase family. 6-phosphogluconolactonase subfamily.</text>
</comment>
<name>U2QFE0_9ACTN</name>
<accession>U2QFE0</accession>
<dbReference type="InterPro" id="IPR037171">
    <property type="entry name" value="NagB/RpiA_transferase-like"/>
</dbReference>
<dbReference type="OrthoDB" id="9810967at2"/>
<dbReference type="InterPro" id="IPR006148">
    <property type="entry name" value="Glc/Gal-6P_isomerase"/>
</dbReference>
<feature type="domain" description="Glucosamine/galactosamine-6-phosphate isomerase" evidence="8">
    <location>
        <begin position="11"/>
        <end position="229"/>
    </location>
</feature>
<dbReference type="Proteomes" id="UP000017052">
    <property type="component" value="Unassembled WGS sequence"/>
</dbReference>
<proteinExistence type="inferred from homology"/>
<dbReference type="GO" id="GO:0017057">
    <property type="term" value="F:6-phosphogluconolactonase activity"/>
    <property type="evidence" value="ECO:0007669"/>
    <property type="project" value="UniProtKB-UniRule"/>
</dbReference>
<organism evidence="9 10">
    <name type="scientific">Propionibacterium acidifaciens F0233</name>
    <dbReference type="NCBI Taxonomy" id="553198"/>
    <lineage>
        <taxon>Bacteria</taxon>
        <taxon>Bacillati</taxon>
        <taxon>Actinomycetota</taxon>
        <taxon>Actinomycetes</taxon>
        <taxon>Propionibacteriales</taxon>
        <taxon>Propionibacteriaceae</taxon>
        <taxon>Propionibacterium</taxon>
    </lineage>
</organism>
<dbReference type="NCBIfam" id="TIGR01198">
    <property type="entry name" value="pgl"/>
    <property type="match status" value="1"/>
</dbReference>
<evidence type="ECO:0000313" key="10">
    <source>
        <dbReference type="Proteomes" id="UP000017052"/>
    </source>
</evidence>
<dbReference type="GO" id="GO:0006098">
    <property type="term" value="P:pentose-phosphate shunt"/>
    <property type="evidence" value="ECO:0007669"/>
    <property type="project" value="UniProtKB-UniPathway"/>
</dbReference>
<evidence type="ECO:0000256" key="7">
    <source>
        <dbReference type="RuleBase" id="RU365095"/>
    </source>
</evidence>
<comment type="function">
    <text evidence="2 7">Hydrolysis of 6-phosphogluconolactone to 6-phosphogluconate.</text>
</comment>
<reference evidence="9" key="1">
    <citation type="submission" date="2013-08" db="EMBL/GenBank/DDBJ databases">
        <authorList>
            <person name="Durkin A.S."/>
            <person name="Haft D.R."/>
            <person name="McCorrison J."/>
            <person name="Torralba M."/>
            <person name="Gillis M."/>
            <person name="Haft D.H."/>
            <person name="Methe B."/>
            <person name="Sutton G."/>
            <person name="Nelson K.E."/>
        </authorList>
    </citation>
    <scope>NUCLEOTIDE SEQUENCE [LARGE SCALE GENOMIC DNA]</scope>
    <source>
        <strain evidence="9">F0233</strain>
    </source>
</reference>
<comment type="caution">
    <text evidence="9">The sequence shown here is derived from an EMBL/GenBank/DDBJ whole genome shotgun (WGS) entry which is preliminary data.</text>
</comment>
<dbReference type="InterPro" id="IPR039104">
    <property type="entry name" value="6PGL"/>
</dbReference>
<dbReference type="UniPathway" id="UPA00115">
    <property type="reaction ID" value="UER00409"/>
</dbReference>
<evidence type="ECO:0000256" key="1">
    <source>
        <dbReference type="ARBA" id="ARBA00000832"/>
    </source>
</evidence>
<dbReference type="EMBL" id="ACVN02000201">
    <property type="protein sequence ID" value="ERK54899.1"/>
    <property type="molecule type" value="Genomic_DNA"/>
</dbReference>
<dbReference type="EC" id="3.1.1.31" evidence="5 7"/>
<dbReference type="Gene3D" id="3.40.50.1360">
    <property type="match status" value="1"/>
</dbReference>